<dbReference type="InterPro" id="IPR023214">
    <property type="entry name" value="HAD_sf"/>
</dbReference>
<dbReference type="AlphaFoldDB" id="E1QLU2"/>
<dbReference type="RefSeq" id="WP_013259963.1">
    <property type="nucleotide sequence ID" value="NC_014365.1"/>
</dbReference>
<gene>
    <name evidence="1" type="ordered locus">Deba_3174</name>
</gene>
<keyword evidence="2" id="KW-1185">Reference proteome</keyword>
<dbReference type="Gene3D" id="3.40.50.1000">
    <property type="entry name" value="HAD superfamily/HAD-like"/>
    <property type="match status" value="1"/>
</dbReference>
<keyword evidence="1" id="KW-0378">Hydrolase</keyword>
<dbReference type="SUPFAM" id="SSF56784">
    <property type="entry name" value="HAD-like"/>
    <property type="match status" value="1"/>
</dbReference>
<dbReference type="InterPro" id="IPR036412">
    <property type="entry name" value="HAD-like_sf"/>
</dbReference>
<sequence>MALRLDIPGWRALALEHLVLDLNGTLAHDGVVASAVRQAVLGLSEILTCHLLTADTFGTAATIFGQGVNLHVIGPGDEAGQKLAFVRRLGADSVAAIGNGANDAPMLLAAVVGVCVVGPEGASGQAVRAADVITTGPLEALGLFARPDRLRATLRR</sequence>
<evidence type="ECO:0000313" key="2">
    <source>
        <dbReference type="Proteomes" id="UP000009047"/>
    </source>
</evidence>
<proteinExistence type="predicted"/>
<evidence type="ECO:0000313" key="1">
    <source>
        <dbReference type="EMBL" id="ADK86527.1"/>
    </source>
</evidence>
<organism evidence="1 2">
    <name type="scientific">Desulfarculus baarsii (strain ATCC 33931 / DSM 2075 / LMG 7858 / VKM B-1802 / 2st14)</name>
    <dbReference type="NCBI Taxonomy" id="644282"/>
    <lineage>
        <taxon>Bacteria</taxon>
        <taxon>Pseudomonadati</taxon>
        <taxon>Thermodesulfobacteriota</taxon>
        <taxon>Desulfarculia</taxon>
        <taxon>Desulfarculales</taxon>
        <taxon>Desulfarculaceae</taxon>
        <taxon>Desulfarculus</taxon>
    </lineage>
</organism>
<dbReference type="EMBL" id="CP002085">
    <property type="protein sequence ID" value="ADK86527.1"/>
    <property type="molecule type" value="Genomic_DNA"/>
</dbReference>
<dbReference type="GO" id="GO:0016787">
    <property type="term" value="F:hydrolase activity"/>
    <property type="evidence" value="ECO:0007669"/>
    <property type="project" value="UniProtKB-KW"/>
</dbReference>
<dbReference type="eggNOG" id="COG4087">
    <property type="taxonomic scope" value="Bacteria"/>
</dbReference>
<dbReference type="HOGENOM" id="CLU_142246_0_0_7"/>
<name>E1QLU2_DESB2</name>
<reference evidence="1 2" key="1">
    <citation type="journal article" date="2010" name="Stand. Genomic Sci.">
        <title>Complete genome sequence of Desulfarculus baarsii type strain (2st14).</title>
        <authorList>
            <person name="Sun H."/>
            <person name="Spring S."/>
            <person name="Lapidus A."/>
            <person name="Davenport K."/>
            <person name="Del Rio T.G."/>
            <person name="Tice H."/>
            <person name="Nolan M."/>
            <person name="Copeland A."/>
            <person name="Cheng J.F."/>
            <person name="Lucas S."/>
            <person name="Tapia R."/>
            <person name="Goodwin L."/>
            <person name="Pitluck S."/>
            <person name="Ivanova N."/>
            <person name="Pagani I."/>
            <person name="Mavromatis K."/>
            <person name="Ovchinnikova G."/>
            <person name="Pati A."/>
            <person name="Chen A."/>
            <person name="Palaniappan K."/>
            <person name="Hauser L."/>
            <person name="Chang Y.J."/>
            <person name="Jeffries C.D."/>
            <person name="Detter J.C."/>
            <person name="Han C."/>
            <person name="Rohde M."/>
            <person name="Brambilla E."/>
            <person name="Goker M."/>
            <person name="Woyke T."/>
            <person name="Bristow J."/>
            <person name="Eisen J.A."/>
            <person name="Markowitz V."/>
            <person name="Hugenholtz P."/>
            <person name="Kyrpides N.C."/>
            <person name="Klenk H.P."/>
            <person name="Land M."/>
        </authorList>
    </citation>
    <scope>NUCLEOTIDE SEQUENCE [LARGE SCALE GENOMIC DNA]</scope>
    <source>
        <strain evidence="2">ATCC 33931 / DSM 2075 / LMG 7858 / VKM B-1802 / 2st14</strain>
    </source>
</reference>
<dbReference type="KEGG" id="dbr:Deba_3174"/>
<dbReference type="STRING" id="644282.Deba_3174"/>
<accession>E1QLU2</accession>
<protein>
    <submittedName>
        <fullName evidence="1">Hydrolase</fullName>
    </submittedName>
</protein>
<dbReference type="OrthoDB" id="159409at2"/>
<dbReference type="Proteomes" id="UP000009047">
    <property type="component" value="Chromosome"/>
</dbReference>